<protein>
    <submittedName>
        <fullName evidence="3">Uncharacterized protein</fullName>
    </submittedName>
</protein>
<accession>A0A448WGQ1</accession>
<keyword evidence="2" id="KW-0812">Transmembrane</keyword>
<dbReference type="EMBL" id="CAAALY010011122">
    <property type="protein sequence ID" value="VEL11190.1"/>
    <property type="molecule type" value="Genomic_DNA"/>
</dbReference>
<organism evidence="3 4">
    <name type="scientific">Protopolystoma xenopodis</name>
    <dbReference type="NCBI Taxonomy" id="117903"/>
    <lineage>
        <taxon>Eukaryota</taxon>
        <taxon>Metazoa</taxon>
        <taxon>Spiralia</taxon>
        <taxon>Lophotrochozoa</taxon>
        <taxon>Platyhelminthes</taxon>
        <taxon>Monogenea</taxon>
        <taxon>Polyopisthocotylea</taxon>
        <taxon>Polystomatidea</taxon>
        <taxon>Polystomatidae</taxon>
        <taxon>Protopolystoma</taxon>
    </lineage>
</organism>
<reference evidence="3" key="1">
    <citation type="submission" date="2018-11" db="EMBL/GenBank/DDBJ databases">
        <authorList>
            <consortium name="Pathogen Informatics"/>
        </authorList>
    </citation>
    <scope>NUCLEOTIDE SEQUENCE</scope>
</reference>
<feature type="compositionally biased region" description="Low complexity" evidence="1">
    <location>
        <begin position="156"/>
        <end position="179"/>
    </location>
</feature>
<evidence type="ECO:0000313" key="3">
    <source>
        <dbReference type="EMBL" id="VEL11190.1"/>
    </source>
</evidence>
<feature type="compositionally biased region" description="Polar residues" evidence="1">
    <location>
        <begin position="218"/>
        <end position="255"/>
    </location>
</feature>
<feature type="compositionally biased region" description="Polar residues" evidence="1">
    <location>
        <begin position="180"/>
        <end position="201"/>
    </location>
</feature>
<evidence type="ECO:0000256" key="1">
    <source>
        <dbReference type="SAM" id="MobiDB-lite"/>
    </source>
</evidence>
<keyword evidence="4" id="KW-1185">Reference proteome</keyword>
<keyword evidence="2" id="KW-0472">Membrane</keyword>
<feature type="transmembrane region" description="Helical" evidence="2">
    <location>
        <begin position="6"/>
        <end position="25"/>
    </location>
</feature>
<feature type="compositionally biased region" description="Polar residues" evidence="1">
    <location>
        <begin position="110"/>
        <end position="136"/>
    </location>
</feature>
<dbReference type="Proteomes" id="UP000784294">
    <property type="component" value="Unassembled WGS sequence"/>
</dbReference>
<feature type="region of interest" description="Disordered" evidence="1">
    <location>
        <begin position="155"/>
        <end position="283"/>
    </location>
</feature>
<feature type="region of interest" description="Disordered" evidence="1">
    <location>
        <begin position="110"/>
        <end position="137"/>
    </location>
</feature>
<sequence length="283" mass="32209">MLLRVSWVLLAIVAVAVWTPIWVVGNSIMRPDRAESLDTFGSMLVHLLSGTNDGIEDELLKDLVESQGQLQNQQGQLPPQQQQVQTRALPQQGQQNISPKNISQPQLQIQNGTQLQPQSCQMSGIGANSNSKNQSARIKRRRVWLRSLANLLKSYSSSQQQQPQQNQQEQRQGQQYTSQNTMYGGQNNQYSGTKGQQNTGSLRRRRLFNAYQGPPPTQQESTMQKPQIQKTQIQHPQMQNTQLLQPQMQDSFSDYQQQGEEQEEQVEPEQEQEEPLLESSDNE</sequence>
<gene>
    <name evidence="3" type="ORF">PXEA_LOCUS4630</name>
</gene>
<comment type="caution">
    <text evidence="3">The sequence shown here is derived from an EMBL/GenBank/DDBJ whole genome shotgun (WGS) entry which is preliminary data.</text>
</comment>
<dbReference type="AlphaFoldDB" id="A0A448WGQ1"/>
<proteinExistence type="predicted"/>
<evidence type="ECO:0000256" key="2">
    <source>
        <dbReference type="SAM" id="Phobius"/>
    </source>
</evidence>
<keyword evidence="2" id="KW-1133">Transmembrane helix</keyword>
<name>A0A448WGQ1_9PLAT</name>
<evidence type="ECO:0000313" key="4">
    <source>
        <dbReference type="Proteomes" id="UP000784294"/>
    </source>
</evidence>
<feature type="compositionally biased region" description="Acidic residues" evidence="1">
    <location>
        <begin position="260"/>
        <end position="283"/>
    </location>
</feature>